<name>C4K685_HAMD5</name>
<dbReference type="AlphaFoldDB" id="C4K685"/>
<keyword evidence="2" id="KW-1185">Reference proteome</keyword>
<gene>
    <name evidence="1" type="ordered locus">HDEF_1452</name>
</gene>
<dbReference type="EMBL" id="CP001277">
    <property type="protein sequence ID" value="ACQ68078.1"/>
    <property type="molecule type" value="Genomic_DNA"/>
</dbReference>
<accession>C4K685</accession>
<evidence type="ECO:0000313" key="2">
    <source>
        <dbReference type="Proteomes" id="UP000002334"/>
    </source>
</evidence>
<evidence type="ECO:0000313" key="1">
    <source>
        <dbReference type="EMBL" id="ACQ68078.1"/>
    </source>
</evidence>
<protein>
    <submittedName>
        <fullName evidence="1">Uncharacterized protein</fullName>
    </submittedName>
</protein>
<dbReference type="HOGENOM" id="CLU_2180188_0_0_6"/>
<sequence length="109" mass="12822">MARFRSIDSYAIQVSFKENDTQEEYISICEPVINNDFLNFTTVDRIECFIPTSRINYVKTFPIEKYSENDKVQSRKSHAFKINPESLNDLQNELKTFFNQNNQNAKPNS</sequence>
<reference evidence="1 2" key="1">
    <citation type="journal article" date="2009" name="Proc. Natl. Acad. Sci. U.S.A.">
        <title>Hamiltonella defensa, genome evolution of protective bacterial endosymbiont from pathogenic ancestors.</title>
        <authorList>
            <person name="Degnan P.H."/>
            <person name="Yu Y."/>
            <person name="Sisneros N."/>
            <person name="Wing R.A."/>
            <person name="Moran N.A."/>
        </authorList>
    </citation>
    <scope>NUCLEOTIDE SEQUENCE [LARGE SCALE GENOMIC DNA]</scope>
    <source>
        <strain evidence="2">5AT</strain>
    </source>
</reference>
<proteinExistence type="predicted"/>
<organism evidence="1 2">
    <name type="scientific">Hamiltonella defensa subsp. Acyrthosiphon pisum (strain 5AT)</name>
    <dbReference type="NCBI Taxonomy" id="572265"/>
    <lineage>
        <taxon>Bacteria</taxon>
        <taxon>Pseudomonadati</taxon>
        <taxon>Pseudomonadota</taxon>
        <taxon>Gammaproteobacteria</taxon>
        <taxon>Enterobacterales</taxon>
        <taxon>Enterobacteriaceae</taxon>
        <taxon>aphid secondary symbionts</taxon>
        <taxon>Candidatus Williamhamiltonella</taxon>
    </lineage>
</organism>
<dbReference type="KEGG" id="hde:HDEF_1452"/>
<dbReference type="STRING" id="572265.HDEF_1452"/>
<dbReference type="Proteomes" id="UP000002334">
    <property type="component" value="Chromosome"/>
</dbReference>